<dbReference type="AlphaFoldDB" id="A0A316Z440"/>
<accession>A0A316Z440</accession>
<gene>
    <name evidence="2" type="ORF">FA09DRAFT_127479</name>
</gene>
<feature type="region of interest" description="Disordered" evidence="1">
    <location>
        <begin position="53"/>
        <end position="72"/>
    </location>
</feature>
<evidence type="ECO:0000313" key="3">
    <source>
        <dbReference type="Proteomes" id="UP000245946"/>
    </source>
</evidence>
<feature type="region of interest" description="Disordered" evidence="1">
    <location>
        <begin position="78"/>
        <end position="101"/>
    </location>
</feature>
<organism evidence="2 3">
    <name type="scientific">Tilletiopsis washingtonensis</name>
    <dbReference type="NCBI Taxonomy" id="58919"/>
    <lineage>
        <taxon>Eukaryota</taxon>
        <taxon>Fungi</taxon>
        <taxon>Dikarya</taxon>
        <taxon>Basidiomycota</taxon>
        <taxon>Ustilaginomycotina</taxon>
        <taxon>Exobasidiomycetes</taxon>
        <taxon>Entylomatales</taxon>
        <taxon>Entylomatales incertae sedis</taxon>
        <taxon>Tilletiopsis</taxon>
    </lineage>
</organism>
<evidence type="ECO:0000313" key="2">
    <source>
        <dbReference type="EMBL" id="PWN95844.1"/>
    </source>
</evidence>
<name>A0A316Z440_9BASI</name>
<evidence type="ECO:0000256" key="1">
    <source>
        <dbReference type="SAM" id="MobiDB-lite"/>
    </source>
</evidence>
<sequence>MRPPLLGPWHVLSLQQGAGAARMRRATRCRSGQRPPPLSATSSQRDRLQLLSPQEELAPSPSSPLSLRPAETGDVRYEQQGTRGTHDLDALLGGPLRAPSW</sequence>
<dbReference type="EMBL" id="KZ819302">
    <property type="protein sequence ID" value="PWN95844.1"/>
    <property type="molecule type" value="Genomic_DNA"/>
</dbReference>
<dbReference type="Proteomes" id="UP000245946">
    <property type="component" value="Unassembled WGS sequence"/>
</dbReference>
<protein>
    <submittedName>
        <fullName evidence="2">Uncharacterized protein</fullName>
    </submittedName>
</protein>
<feature type="region of interest" description="Disordered" evidence="1">
    <location>
        <begin position="17"/>
        <end position="45"/>
    </location>
</feature>
<dbReference type="GeneID" id="37266611"/>
<reference evidence="2 3" key="1">
    <citation type="journal article" date="2018" name="Mol. Biol. Evol.">
        <title>Broad Genomic Sampling Reveals a Smut Pathogenic Ancestry of the Fungal Clade Ustilaginomycotina.</title>
        <authorList>
            <person name="Kijpornyongpan T."/>
            <person name="Mondo S.J."/>
            <person name="Barry K."/>
            <person name="Sandor L."/>
            <person name="Lee J."/>
            <person name="Lipzen A."/>
            <person name="Pangilinan J."/>
            <person name="LaButti K."/>
            <person name="Hainaut M."/>
            <person name="Henrissat B."/>
            <person name="Grigoriev I.V."/>
            <person name="Spatafora J.W."/>
            <person name="Aime M.C."/>
        </authorList>
    </citation>
    <scope>NUCLEOTIDE SEQUENCE [LARGE SCALE GENOMIC DNA]</scope>
    <source>
        <strain evidence="2 3">MCA 4186</strain>
    </source>
</reference>
<feature type="compositionally biased region" description="Low complexity" evidence="1">
    <location>
        <begin position="53"/>
        <end position="70"/>
    </location>
</feature>
<keyword evidence="3" id="KW-1185">Reference proteome</keyword>
<dbReference type="RefSeq" id="XP_025596123.1">
    <property type="nucleotide sequence ID" value="XM_025739065.1"/>
</dbReference>
<proteinExistence type="predicted"/>